<dbReference type="EMBL" id="AUZX01010386">
    <property type="protein sequence ID" value="EQD48168.1"/>
    <property type="molecule type" value="Genomic_DNA"/>
</dbReference>
<organism evidence="1">
    <name type="scientific">mine drainage metagenome</name>
    <dbReference type="NCBI Taxonomy" id="410659"/>
    <lineage>
        <taxon>unclassified sequences</taxon>
        <taxon>metagenomes</taxon>
        <taxon>ecological metagenomes</taxon>
    </lineage>
</organism>
<dbReference type="AlphaFoldDB" id="T0ZUG9"/>
<proteinExistence type="predicted"/>
<dbReference type="Gene3D" id="2.160.10.10">
    <property type="entry name" value="Hexapeptide repeat proteins"/>
    <property type="match status" value="1"/>
</dbReference>
<accession>T0ZUG9</accession>
<reference evidence="1" key="2">
    <citation type="journal article" date="2014" name="ISME J.">
        <title>Microbial stratification in low pH oxic and suboxic macroscopic growths along an acid mine drainage.</title>
        <authorList>
            <person name="Mendez-Garcia C."/>
            <person name="Mesa V."/>
            <person name="Sprenger R.R."/>
            <person name="Richter M."/>
            <person name="Diez M.S."/>
            <person name="Solano J."/>
            <person name="Bargiela R."/>
            <person name="Golyshina O.V."/>
            <person name="Manteca A."/>
            <person name="Ramos J.L."/>
            <person name="Gallego J.R."/>
            <person name="Llorente I."/>
            <person name="Martins Dos Santos V.A."/>
            <person name="Jensen O.N."/>
            <person name="Pelaez A.I."/>
            <person name="Sanchez J."/>
            <person name="Ferrer M."/>
        </authorList>
    </citation>
    <scope>NUCLEOTIDE SEQUENCE</scope>
</reference>
<sequence>GENKHRTVVEDGARLGSDTILVAPVRVGRRSYTAAGSVVTSDVPAGALAVSRAPQRNILGWVARRRPGARPVAEIRAEEGG</sequence>
<protein>
    <submittedName>
        <fullName evidence="1">Tms</fullName>
    </submittedName>
</protein>
<feature type="non-terminal residue" evidence="1">
    <location>
        <position position="1"/>
    </location>
</feature>
<dbReference type="InterPro" id="IPR011004">
    <property type="entry name" value="Trimer_LpxA-like_sf"/>
</dbReference>
<name>T0ZUG9_9ZZZZ</name>
<gene>
    <name evidence="1" type="ORF">B1A_14155</name>
</gene>
<evidence type="ECO:0000313" key="1">
    <source>
        <dbReference type="EMBL" id="EQD48168.1"/>
    </source>
</evidence>
<comment type="caution">
    <text evidence="1">The sequence shown here is derived from an EMBL/GenBank/DDBJ whole genome shotgun (WGS) entry which is preliminary data.</text>
</comment>
<dbReference type="SUPFAM" id="SSF51161">
    <property type="entry name" value="Trimeric LpxA-like enzymes"/>
    <property type="match status" value="1"/>
</dbReference>
<reference evidence="1" key="1">
    <citation type="submission" date="2013-08" db="EMBL/GenBank/DDBJ databases">
        <authorList>
            <person name="Mendez C."/>
            <person name="Richter M."/>
            <person name="Ferrer M."/>
            <person name="Sanchez J."/>
        </authorList>
    </citation>
    <scope>NUCLEOTIDE SEQUENCE</scope>
</reference>